<dbReference type="PANTHER" id="PTHR43066">
    <property type="entry name" value="RHOMBOID-RELATED PROTEIN"/>
    <property type="match status" value="1"/>
</dbReference>
<evidence type="ECO:0000256" key="1">
    <source>
        <dbReference type="ARBA" id="ARBA00004141"/>
    </source>
</evidence>
<feature type="transmembrane region" description="Helical" evidence="5">
    <location>
        <begin position="146"/>
        <end position="164"/>
    </location>
</feature>
<dbReference type="Pfam" id="PF01694">
    <property type="entry name" value="Rhomboid"/>
    <property type="match status" value="1"/>
</dbReference>
<dbReference type="GO" id="GO:0006508">
    <property type="term" value="P:proteolysis"/>
    <property type="evidence" value="ECO:0007669"/>
    <property type="project" value="UniProtKB-KW"/>
</dbReference>
<organism evidence="7 8">
    <name type="scientific">Natribaculum luteum</name>
    <dbReference type="NCBI Taxonomy" id="1586232"/>
    <lineage>
        <taxon>Archaea</taxon>
        <taxon>Methanobacteriati</taxon>
        <taxon>Methanobacteriota</taxon>
        <taxon>Stenosarchaea group</taxon>
        <taxon>Halobacteria</taxon>
        <taxon>Halobacteriales</taxon>
        <taxon>Natrialbaceae</taxon>
        <taxon>Natribaculum</taxon>
    </lineage>
</organism>
<evidence type="ECO:0000313" key="8">
    <source>
        <dbReference type="Proteomes" id="UP001595821"/>
    </source>
</evidence>
<evidence type="ECO:0000259" key="6">
    <source>
        <dbReference type="Pfam" id="PF01694"/>
    </source>
</evidence>
<sequence length="202" mass="21121">MSRSSGSPIEETLVVFLLVAIVQSVAGVLGVVASLFVLSTPLSQHPWTIATSVYAHAGLAHLLSNSVALVLFGWPVARATTRLRFHTFFLVTGAIAGVTQVWVTGFFGYGAAVLGSSGAVFALLGYLLVVNPVAESIASSVDVPRWLVWLVFVSLAAAVTIATASPRAALVAHFVGFLLGLVAGRARLLQVDERHPAESVMA</sequence>
<dbReference type="EC" id="3.4.21.-" evidence="7"/>
<dbReference type="Proteomes" id="UP001595821">
    <property type="component" value="Unassembled WGS sequence"/>
</dbReference>
<keyword evidence="3 5" id="KW-1133">Transmembrane helix</keyword>
<dbReference type="PANTHER" id="PTHR43066:SF11">
    <property type="entry name" value="PEPTIDASE S54 RHOMBOID DOMAIN-CONTAINING PROTEIN"/>
    <property type="match status" value="1"/>
</dbReference>
<reference evidence="7 8" key="1">
    <citation type="journal article" date="2014" name="Int. J. Syst. Evol. Microbiol.">
        <title>Complete genome sequence of Corynebacterium casei LMG S-19264T (=DSM 44701T), isolated from a smear-ripened cheese.</title>
        <authorList>
            <consortium name="US DOE Joint Genome Institute (JGI-PGF)"/>
            <person name="Walter F."/>
            <person name="Albersmeier A."/>
            <person name="Kalinowski J."/>
            <person name="Ruckert C."/>
        </authorList>
    </citation>
    <scope>NUCLEOTIDE SEQUENCE [LARGE SCALE GENOMIC DNA]</scope>
    <source>
        <strain evidence="7 8">IBRC-M 10912</strain>
    </source>
</reference>
<feature type="domain" description="Peptidase S54 rhomboid" evidence="6">
    <location>
        <begin position="45"/>
        <end position="185"/>
    </location>
</feature>
<comment type="subcellular location">
    <subcellularLocation>
        <location evidence="1">Membrane</location>
        <topology evidence="1">Multi-pass membrane protein</topology>
    </subcellularLocation>
</comment>
<gene>
    <name evidence="7" type="ORF">ACFOZ7_18745</name>
</gene>
<evidence type="ECO:0000256" key="2">
    <source>
        <dbReference type="ARBA" id="ARBA00022692"/>
    </source>
</evidence>
<proteinExistence type="predicted"/>
<evidence type="ECO:0000313" key="7">
    <source>
        <dbReference type="EMBL" id="MFC4248936.1"/>
    </source>
</evidence>
<evidence type="ECO:0000256" key="3">
    <source>
        <dbReference type="ARBA" id="ARBA00022989"/>
    </source>
</evidence>
<keyword evidence="7" id="KW-0645">Protease</keyword>
<feature type="transmembrane region" description="Helical" evidence="5">
    <location>
        <begin position="113"/>
        <end position="134"/>
    </location>
</feature>
<dbReference type="InterPro" id="IPR022764">
    <property type="entry name" value="Peptidase_S54_rhomboid_dom"/>
</dbReference>
<dbReference type="RefSeq" id="WP_246971731.1">
    <property type="nucleotide sequence ID" value="NZ_CP095397.1"/>
</dbReference>
<dbReference type="Gene3D" id="1.20.1540.10">
    <property type="entry name" value="Rhomboid-like"/>
    <property type="match status" value="1"/>
</dbReference>
<dbReference type="AlphaFoldDB" id="A0ABD5P423"/>
<protein>
    <submittedName>
        <fullName evidence="7">Rhomboid family intramembrane serine protease</fullName>
        <ecNumber evidence="7">3.4.21.-</ecNumber>
    </submittedName>
</protein>
<dbReference type="InterPro" id="IPR035952">
    <property type="entry name" value="Rhomboid-like_sf"/>
</dbReference>
<comment type="caution">
    <text evidence="7">The sequence shown here is derived from an EMBL/GenBank/DDBJ whole genome shotgun (WGS) entry which is preliminary data.</text>
</comment>
<dbReference type="SUPFAM" id="SSF144091">
    <property type="entry name" value="Rhomboid-like"/>
    <property type="match status" value="1"/>
</dbReference>
<accession>A0ABD5P423</accession>
<feature type="transmembrane region" description="Helical" evidence="5">
    <location>
        <begin position="58"/>
        <end position="76"/>
    </location>
</feature>
<dbReference type="EMBL" id="JBHSDJ010000129">
    <property type="protein sequence ID" value="MFC4248936.1"/>
    <property type="molecule type" value="Genomic_DNA"/>
</dbReference>
<feature type="transmembrane region" description="Helical" evidence="5">
    <location>
        <begin position="88"/>
        <end position="107"/>
    </location>
</feature>
<keyword evidence="4 5" id="KW-0472">Membrane</keyword>
<dbReference type="GeneID" id="71852569"/>
<evidence type="ECO:0000256" key="4">
    <source>
        <dbReference type="ARBA" id="ARBA00023136"/>
    </source>
</evidence>
<name>A0ABD5P423_9EURY</name>
<keyword evidence="7" id="KW-0378">Hydrolase</keyword>
<evidence type="ECO:0000256" key="5">
    <source>
        <dbReference type="SAM" id="Phobius"/>
    </source>
</evidence>
<keyword evidence="2 5" id="KW-0812">Transmembrane</keyword>
<feature type="transmembrane region" description="Helical" evidence="5">
    <location>
        <begin position="170"/>
        <end position="188"/>
    </location>
</feature>
<dbReference type="GO" id="GO:0008233">
    <property type="term" value="F:peptidase activity"/>
    <property type="evidence" value="ECO:0007669"/>
    <property type="project" value="UniProtKB-KW"/>
</dbReference>
<dbReference type="GO" id="GO:0016020">
    <property type="term" value="C:membrane"/>
    <property type="evidence" value="ECO:0007669"/>
    <property type="project" value="UniProtKB-SubCell"/>
</dbReference>
<feature type="transmembrane region" description="Helical" evidence="5">
    <location>
        <begin position="12"/>
        <end position="38"/>
    </location>
</feature>